<keyword evidence="3" id="KW-1185">Reference proteome</keyword>
<accession>A0A9E7G3X7</accession>
<evidence type="ECO:0000256" key="1">
    <source>
        <dbReference type="SAM" id="MobiDB-lite"/>
    </source>
</evidence>
<protein>
    <submittedName>
        <fullName evidence="2">Uncharacterized protein</fullName>
    </submittedName>
</protein>
<gene>
    <name evidence="2" type="ORF">MUK42_10626</name>
</gene>
<dbReference type="AlphaFoldDB" id="A0A9E7G3X7"/>
<feature type="region of interest" description="Disordered" evidence="1">
    <location>
        <begin position="14"/>
        <end position="35"/>
    </location>
</feature>
<evidence type="ECO:0000313" key="2">
    <source>
        <dbReference type="EMBL" id="URE04638.1"/>
    </source>
</evidence>
<reference evidence="2" key="1">
    <citation type="submission" date="2022-05" db="EMBL/GenBank/DDBJ databases">
        <title>The Musa troglodytarum L. genome provides insights into the mechanism of non-climacteric behaviour and enrichment of carotenoids.</title>
        <authorList>
            <person name="Wang J."/>
        </authorList>
    </citation>
    <scope>NUCLEOTIDE SEQUENCE</scope>
    <source>
        <tissue evidence="2">Leaf</tissue>
    </source>
</reference>
<dbReference type="EMBL" id="CP097507">
    <property type="protein sequence ID" value="URE04638.1"/>
    <property type="molecule type" value="Genomic_DNA"/>
</dbReference>
<feature type="compositionally biased region" description="Low complexity" evidence="1">
    <location>
        <begin position="22"/>
        <end position="34"/>
    </location>
</feature>
<evidence type="ECO:0000313" key="3">
    <source>
        <dbReference type="Proteomes" id="UP001055439"/>
    </source>
</evidence>
<proteinExistence type="predicted"/>
<name>A0A9E7G3X7_9LILI</name>
<sequence length="69" mass="7566">MSLHGACCFLPHLRPPLPPPSSKRASTKSTAAPTLSQTGSATCLHYLLFLLHGHRCYRQSCEVTLFTLL</sequence>
<organism evidence="2 3">
    <name type="scientific">Musa troglodytarum</name>
    <name type="common">fe'i banana</name>
    <dbReference type="NCBI Taxonomy" id="320322"/>
    <lineage>
        <taxon>Eukaryota</taxon>
        <taxon>Viridiplantae</taxon>
        <taxon>Streptophyta</taxon>
        <taxon>Embryophyta</taxon>
        <taxon>Tracheophyta</taxon>
        <taxon>Spermatophyta</taxon>
        <taxon>Magnoliopsida</taxon>
        <taxon>Liliopsida</taxon>
        <taxon>Zingiberales</taxon>
        <taxon>Musaceae</taxon>
        <taxon>Musa</taxon>
    </lineage>
</organism>
<dbReference type="Proteomes" id="UP001055439">
    <property type="component" value="Chromosome 5"/>
</dbReference>